<dbReference type="NCBIfam" id="NF002204">
    <property type="entry name" value="PRK01077.1"/>
    <property type="match status" value="1"/>
</dbReference>
<keyword evidence="3" id="KW-0547">Nucleotide-binding</keyword>
<feature type="domain" description="CobQ/CobB/MinD/ParA nucleotide binding" evidence="7">
    <location>
        <begin position="12"/>
        <end position="181"/>
    </location>
</feature>
<protein>
    <submittedName>
        <fullName evidence="9">Cobyrinic acid A,C-diamide synthase</fullName>
    </submittedName>
</protein>
<keyword evidence="6" id="KW-0315">Glutamine amidotransferase</keyword>
<dbReference type="HAMAP" id="MF_00027">
    <property type="entry name" value="CobB_CbiA"/>
    <property type="match status" value="1"/>
</dbReference>
<dbReference type="EMBL" id="FPHJ01000014">
    <property type="protein sequence ID" value="SFV54486.1"/>
    <property type="molecule type" value="Genomic_DNA"/>
</dbReference>
<evidence type="ECO:0000313" key="9">
    <source>
        <dbReference type="EMBL" id="SFV54486.1"/>
    </source>
</evidence>
<evidence type="ECO:0000256" key="6">
    <source>
        <dbReference type="ARBA" id="ARBA00022962"/>
    </source>
</evidence>
<dbReference type="GO" id="GO:0042242">
    <property type="term" value="F:cobyrinic acid a,c-diamide synthase activity"/>
    <property type="evidence" value="ECO:0007669"/>
    <property type="project" value="InterPro"/>
</dbReference>
<reference evidence="9" key="1">
    <citation type="submission" date="2016-10" db="EMBL/GenBank/DDBJ databases">
        <authorList>
            <person name="de Groot N.N."/>
        </authorList>
    </citation>
    <scope>NUCLEOTIDE SEQUENCE</scope>
</reference>
<dbReference type="NCBIfam" id="TIGR00379">
    <property type="entry name" value="cobB"/>
    <property type="match status" value="1"/>
</dbReference>
<keyword evidence="2" id="KW-0436">Ligase</keyword>
<proteinExistence type="inferred from homology"/>
<keyword evidence="5" id="KW-0460">Magnesium</keyword>
<dbReference type="Pfam" id="PF01656">
    <property type="entry name" value="CbiA"/>
    <property type="match status" value="1"/>
</dbReference>
<evidence type="ECO:0000256" key="3">
    <source>
        <dbReference type="ARBA" id="ARBA00022741"/>
    </source>
</evidence>
<sequence length="456" mass="51518">MSIYISAAHKSSGKTTISLGLCAIFQAQGLKVQSFKKGPDYIDPLWLSQASKNPCFNLDFWNMNQDEISNLFKKYQATADISIVEGNKGLYDGVNIHGGDSNADLAKQLNLPVILVIDVSGITRGVAPLLKGYQLFDEQVNIAGVILNKAVGQRHSSKVRQAVEYYTDIPVLGVISKNKNMLIKERHLGLIPENEIGQSQILIDSIRKQLSEEVDYQKILEINHQVKGYAKVEENNIKVSEKTVKIAVAKDSAFGFYYNDDIVAFEKYGAELVFFDALLDDKLPKVDALFIGGGFPEMVAKELSKNILLKQDIKQKIEQGLPTYAECGGLMYLTNSISIKDKLYPMVGVIDANTIMLDKPVGRGYVELEMYDNYLWGESKKIIKAHEFHYSKLEKLNKKYKFIYKVKRGFGVDGKNDGLITYNLLASYSHLRNVDGYQWIKYFIKFIKDKRNDRNN</sequence>
<dbReference type="InterPro" id="IPR027417">
    <property type="entry name" value="P-loop_NTPase"/>
</dbReference>
<evidence type="ECO:0000256" key="2">
    <source>
        <dbReference type="ARBA" id="ARBA00022598"/>
    </source>
</evidence>
<dbReference type="Gene3D" id="3.40.50.300">
    <property type="entry name" value="P-loop containing nucleotide triphosphate hydrolases"/>
    <property type="match status" value="1"/>
</dbReference>
<evidence type="ECO:0000256" key="1">
    <source>
        <dbReference type="ARBA" id="ARBA00001946"/>
    </source>
</evidence>
<dbReference type="Pfam" id="PF07685">
    <property type="entry name" value="GATase_3"/>
    <property type="match status" value="1"/>
</dbReference>
<dbReference type="CDD" id="cd03130">
    <property type="entry name" value="GATase1_CobB"/>
    <property type="match status" value="1"/>
</dbReference>
<organism evidence="9">
    <name type="scientific">hydrothermal vent metagenome</name>
    <dbReference type="NCBI Taxonomy" id="652676"/>
    <lineage>
        <taxon>unclassified sequences</taxon>
        <taxon>metagenomes</taxon>
        <taxon>ecological metagenomes</taxon>
    </lineage>
</organism>
<dbReference type="AlphaFoldDB" id="A0A1W1BLV5"/>
<dbReference type="CDD" id="cd05388">
    <property type="entry name" value="CobB_N"/>
    <property type="match status" value="1"/>
</dbReference>
<feature type="domain" description="CobB/CobQ-like glutamine amidotransferase" evidence="8">
    <location>
        <begin position="245"/>
        <end position="431"/>
    </location>
</feature>
<evidence type="ECO:0000256" key="4">
    <source>
        <dbReference type="ARBA" id="ARBA00022840"/>
    </source>
</evidence>
<dbReference type="SUPFAM" id="SSF52317">
    <property type="entry name" value="Class I glutamine amidotransferase-like"/>
    <property type="match status" value="1"/>
</dbReference>
<keyword evidence="4" id="KW-0067">ATP-binding</keyword>
<dbReference type="InterPro" id="IPR011698">
    <property type="entry name" value="GATase_3"/>
</dbReference>
<evidence type="ECO:0000259" key="7">
    <source>
        <dbReference type="Pfam" id="PF01656"/>
    </source>
</evidence>
<dbReference type="Gene3D" id="3.40.50.880">
    <property type="match status" value="1"/>
</dbReference>
<evidence type="ECO:0000256" key="5">
    <source>
        <dbReference type="ARBA" id="ARBA00022842"/>
    </source>
</evidence>
<evidence type="ECO:0000259" key="8">
    <source>
        <dbReference type="Pfam" id="PF07685"/>
    </source>
</evidence>
<dbReference type="PANTHER" id="PTHR43873:SF1">
    <property type="entry name" value="COBYRINATE A,C-DIAMIDE SYNTHASE"/>
    <property type="match status" value="1"/>
</dbReference>
<dbReference type="PANTHER" id="PTHR43873">
    <property type="entry name" value="COBYRINATE A,C-DIAMIDE SYNTHASE"/>
    <property type="match status" value="1"/>
</dbReference>
<dbReference type="InterPro" id="IPR029062">
    <property type="entry name" value="Class_I_gatase-like"/>
</dbReference>
<dbReference type="SUPFAM" id="SSF52540">
    <property type="entry name" value="P-loop containing nucleoside triphosphate hydrolases"/>
    <property type="match status" value="1"/>
</dbReference>
<gene>
    <name evidence="9" type="ORF">MNB_SUP05-5-295</name>
</gene>
<dbReference type="InterPro" id="IPR004484">
    <property type="entry name" value="CbiA/CobB_synth"/>
</dbReference>
<dbReference type="PROSITE" id="PS51274">
    <property type="entry name" value="GATASE_COBBQ"/>
    <property type="match status" value="1"/>
</dbReference>
<comment type="cofactor">
    <cofactor evidence="1">
        <name>Mg(2+)</name>
        <dbReference type="ChEBI" id="CHEBI:18420"/>
    </cofactor>
</comment>
<name>A0A1W1BLV5_9ZZZZ</name>
<accession>A0A1W1BLV5</accession>
<dbReference type="InterPro" id="IPR002586">
    <property type="entry name" value="CobQ/CobB/MinD/ParA_Nub-bd_dom"/>
</dbReference>